<dbReference type="GO" id="GO:0009522">
    <property type="term" value="C:photosystem I"/>
    <property type="evidence" value="ECO:0007669"/>
    <property type="project" value="UniProtKB-KW"/>
</dbReference>
<comment type="similarity">
    <text evidence="3">Belongs to the PsaG/PsaK family.</text>
</comment>
<evidence type="ECO:0000256" key="9">
    <source>
        <dbReference type="ARBA" id="ARBA00023136"/>
    </source>
</evidence>
<sequence>MLARTALPTKTTASFNGRVAKQTRTAKRGAKVAARAFDDVNIVMSASNALALYLGRFVFLPYQRAQVERVGMPTQNGQTHFAAGDTRAEEASFITSTNDPAGFNLVDVFAWGSIGHAIGFLALASQSAQQML</sequence>
<reference evidence="11" key="1">
    <citation type="submission" date="2017-04" db="EMBL/GenBank/DDBJ databases">
        <title>Population genomics of picophytoplankton unveils novel chromosome hypervariability.</title>
        <authorList>
            <consortium name="DOE Joint Genome Institute"/>
            <person name="Blanc-Mathieu R."/>
            <person name="Krasovec M."/>
            <person name="Hebrard M."/>
            <person name="Yau S."/>
            <person name="Desgranges E."/>
            <person name="Martin J."/>
            <person name="Schackwitz W."/>
            <person name="Kuo A."/>
            <person name="Salin G."/>
            <person name="Donnadieu C."/>
            <person name="Desdevises Y."/>
            <person name="Sanchez-Ferandin S."/>
            <person name="Moreau H."/>
            <person name="Rivals E."/>
            <person name="Grigoriev I.V."/>
            <person name="Grimsley N."/>
            <person name="Eyre-Walker A."/>
            <person name="Piganeau G."/>
        </authorList>
    </citation>
    <scope>NUCLEOTIDE SEQUENCE [LARGE SCALE GENOMIC DNA]</scope>
    <source>
        <strain evidence="11">RCC 1115</strain>
    </source>
</reference>
<evidence type="ECO:0000256" key="1">
    <source>
        <dbReference type="ARBA" id="ARBA00004141"/>
    </source>
</evidence>
<evidence type="ECO:0000256" key="7">
    <source>
        <dbReference type="ARBA" id="ARBA00022692"/>
    </source>
</evidence>
<dbReference type="InterPro" id="IPR023618">
    <property type="entry name" value="PSI_PsaG/PsaK_dom"/>
</dbReference>
<keyword evidence="6" id="KW-0934">Plastid</keyword>
<evidence type="ECO:0000256" key="4">
    <source>
        <dbReference type="ARBA" id="ARBA00022528"/>
    </source>
</evidence>
<keyword evidence="5" id="KW-0602">Photosynthesis</keyword>
<name>A0A1Y5IHK2_OSTTA</name>
<keyword evidence="7" id="KW-0812">Transmembrane</keyword>
<dbReference type="InterPro" id="IPR016370">
    <property type="entry name" value="PSI_PsaG/PsaK_pln"/>
</dbReference>
<evidence type="ECO:0000256" key="5">
    <source>
        <dbReference type="ARBA" id="ARBA00022531"/>
    </source>
</evidence>
<comment type="subcellular location">
    <subcellularLocation>
        <location evidence="1">Membrane</location>
        <topology evidence="1">Multi-pass membrane protein</topology>
    </subcellularLocation>
    <subcellularLocation>
        <location evidence="2">Plastid</location>
        <location evidence="2">Chloroplast</location>
    </subcellularLocation>
</comment>
<evidence type="ECO:0000313" key="11">
    <source>
        <dbReference type="EMBL" id="OUS48127.1"/>
    </source>
</evidence>
<evidence type="ECO:0000256" key="10">
    <source>
        <dbReference type="ARBA" id="ARBA00033434"/>
    </source>
</evidence>
<evidence type="ECO:0000256" key="2">
    <source>
        <dbReference type="ARBA" id="ARBA00004229"/>
    </source>
</evidence>
<dbReference type="InterPro" id="IPR000549">
    <property type="entry name" value="PSI_PsaG/PsaK"/>
</dbReference>
<dbReference type="GO" id="GO:0009507">
    <property type="term" value="C:chloroplast"/>
    <property type="evidence" value="ECO:0007669"/>
    <property type="project" value="UniProtKB-SubCell"/>
</dbReference>
<dbReference type="Proteomes" id="UP000195557">
    <property type="component" value="Unassembled WGS sequence"/>
</dbReference>
<proteinExistence type="inferred from homology"/>
<dbReference type="PANTHER" id="PTHR34195:SF1">
    <property type="entry name" value="PHOTOSYSTEM I REACTION CENTER SUBUNIT V, CHLOROPLASTIC"/>
    <property type="match status" value="1"/>
</dbReference>
<dbReference type="Pfam" id="PF01241">
    <property type="entry name" value="PSI_PSAK"/>
    <property type="match status" value="1"/>
</dbReference>
<evidence type="ECO:0000256" key="3">
    <source>
        <dbReference type="ARBA" id="ARBA00006458"/>
    </source>
</evidence>
<protein>
    <recommendedName>
        <fullName evidence="10">PSI-G</fullName>
    </recommendedName>
</protein>
<keyword evidence="4" id="KW-0150">Chloroplast</keyword>
<dbReference type="eggNOG" id="ENOG502RZ2U">
    <property type="taxonomic scope" value="Eukaryota"/>
</dbReference>
<dbReference type="PANTHER" id="PTHR34195">
    <property type="entry name" value="PHOTOSYSTEM I REACTION CENTER SUBUNIT V, CHLOROPLASTIC-RELATED"/>
    <property type="match status" value="1"/>
</dbReference>
<evidence type="ECO:0000256" key="6">
    <source>
        <dbReference type="ARBA" id="ARBA00022640"/>
    </source>
</evidence>
<dbReference type="EMBL" id="KZ155776">
    <property type="protein sequence ID" value="OUS48127.1"/>
    <property type="molecule type" value="Genomic_DNA"/>
</dbReference>
<dbReference type="Gene3D" id="1.10.286.40">
    <property type="entry name" value="Chlorophyll a-b binding protein like"/>
    <property type="match status" value="1"/>
</dbReference>
<dbReference type="AlphaFoldDB" id="A0A1Y5IHK2"/>
<evidence type="ECO:0000256" key="8">
    <source>
        <dbReference type="ARBA" id="ARBA00022836"/>
    </source>
</evidence>
<accession>A0A1Y5IHK2</accession>
<gene>
    <name evidence="11" type="ORF">BE221DRAFT_190495</name>
</gene>
<organism evidence="11">
    <name type="scientific">Ostreococcus tauri</name>
    <name type="common">Marine green alga</name>
    <dbReference type="NCBI Taxonomy" id="70448"/>
    <lineage>
        <taxon>Eukaryota</taxon>
        <taxon>Viridiplantae</taxon>
        <taxon>Chlorophyta</taxon>
        <taxon>Mamiellophyceae</taxon>
        <taxon>Mamiellales</taxon>
        <taxon>Bathycoccaceae</taxon>
        <taxon>Ostreococcus</taxon>
    </lineage>
</organism>
<keyword evidence="9" id="KW-0472">Membrane</keyword>
<dbReference type="GO" id="GO:0015979">
    <property type="term" value="P:photosynthesis"/>
    <property type="evidence" value="ECO:0007669"/>
    <property type="project" value="UniProtKB-KW"/>
</dbReference>
<dbReference type="PROSITE" id="PS01026">
    <property type="entry name" value="PHOTOSYSTEM_I_PSAGK"/>
    <property type="match status" value="1"/>
</dbReference>
<keyword evidence="8" id="KW-0603">Photosystem I</keyword>